<dbReference type="SUPFAM" id="SSF161111">
    <property type="entry name" value="Cation efflux protein transmembrane domain-like"/>
    <property type="match status" value="1"/>
</dbReference>
<evidence type="ECO:0000256" key="8">
    <source>
        <dbReference type="SAM" id="Phobius"/>
    </source>
</evidence>
<feature type="region of interest" description="Disordered" evidence="7">
    <location>
        <begin position="301"/>
        <end position="321"/>
    </location>
</feature>
<sequence>MSELPEFPEEQPTPEREAATRRSTWVSVAVNVCLSSAQIAAGLWAGSQALIADGIHSLSDLVSDFVVLLAVHHSKKGPDADHQYGHQRYENVAAMVIGGLLLAVGIGMIWAAVHKLQAPASIPAVHLLALWVALGALAVKEGLFRYMLAVAERVRSSLLVANAWHARSDAASSLIVALGIGGNLLGFPLLDPVAALVVGLLVGKMGWGFLWNALHDLTDRAASEEQLTAISAEILATPGVLGMHELRTRKTGDMILVDVHLEIDGTITVAEGHAIASQVRKNVTRRHPVLYVMTHVDPAEVSATGQRDSRPGADDAPLPIR</sequence>
<dbReference type="InterPro" id="IPR058533">
    <property type="entry name" value="Cation_efflux_TM"/>
</dbReference>
<dbReference type="Pfam" id="PF16916">
    <property type="entry name" value="ZT_dimer"/>
    <property type="match status" value="1"/>
</dbReference>
<dbReference type="PANTHER" id="PTHR43840:SF15">
    <property type="entry name" value="MITOCHONDRIAL METAL TRANSPORTER 1-RELATED"/>
    <property type="match status" value="1"/>
</dbReference>
<evidence type="ECO:0000256" key="3">
    <source>
        <dbReference type="ARBA" id="ARBA00022448"/>
    </source>
</evidence>
<keyword evidence="5 8" id="KW-1133">Transmembrane helix</keyword>
<accession>A0A840GDU3</accession>
<evidence type="ECO:0000313" key="11">
    <source>
        <dbReference type="EMBL" id="MBB4249020.1"/>
    </source>
</evidence>
<dbReference type="NCBIfam" id="TIGR01297">
    <property type="entry name" value="CDF"/>
    <property type="match status" value="1"/>
</dbReference>
<dbReference type="AlphaFoldDB" id="A0A840GDU3"/>
<dbReference type="Gene3D" id="1.20.1510.10">
    <property type="entry name" value="Cation efflux protein transmembrane domain"/>
    <property type="match status" value="1"/>
</dbReference>
<dbReference type="SUPFAM" id="SSF160240">
    <property type="entry name" value="Cation efflux protein cytoplasmic domain-like"/>
    <property type="match status" value="1"/>
</dbReference>
<dbReference type="InterPro" id="IPR050291">
    <property type="entry name" value="CDF_Transporter"/>
</dbReference>
<evidence type="ECO:0000256" key="6">
    <source>
        <dbReference type="ARBA" id="ARBA00023136"/>
    </source>
</evidence>
<comment type="similarity">
    <text evidence="2">Belongs to the cation diffusion facilitator (CDF) transporter (TC 2.A.4) family.</text>
</comment>
<dbReference type="PANTHER" id="PTHR43840">
    <property type="entry name" value="MITOCHONDRIAL METAL TRANSPORTER 1-RELATED"/>
    <property type="match status" value="1"/>
</dbReference>
<evidence type="ECO:0000256" key="7">
    <source>
        <dbReference type="SAM" id="MobiDB-lite"/>
    </source>
</evidence>
<comment type="subcellular location">
    <subcellularLocation>
        <location evidence="1">Membrane</location>
        <topology evidence="1">Multi-pass membrane protein</topology>
    </subcellularLocation>
</comment>
<dbReference type="Gene3D" id="3.30.70.1350">
    <property type="entry name" value="Cation efflux protein, cytoplasmic domain"/>
    <property type="match status" value="1"/>
</dbReference>
<dbReference type="InterPro" id="IPR036837">
    <property type="entry name" value="Cation_efflux_CTD_sf"/>
</dbReference>
<evidence type="ECO:0000256" key="5">
    <source>
        <dbReference type="ARBA" id="ARBA00022989"/>
    </source>
</evidence>
<dbReference type="Pfam" id="PF01545">
    <property type="entry name" value="Cation_efflux"/>
    <property type="match status" value="1"/>
</dbReference>
<evidence type="ECO:0000313" key="12">
    <source>
        <dbReference type="Proteomes" id="UP000587070"/>
    </source>
</evidence>
<feature type="domain" description="Cation efflux protein transmembrane" evidence="9">
    <location>
        <begin position="25"/>
        <end position="217"/>
    </location>
</feature>
<dbReference type="InterPro" id="IPR027469">
    <property type="entry name" value="Cation_efflux_TMD_sf"/>
</dbReference>
<reference evidence="11 12" key="1">
    <citation type="submission" date="2020-08" db="EMBL/GenBank/DDBJ databases">
        <title>Genome sequencing of Purple Non-Sulfur Bacteria from various extreme environments.</title>
        <authorList>
            <person name="Mayer M."/>
        </authorList>
    </citation>
    <scope>NUCLEOTIDE SEQUENCE [LARGE SCALE GENOMIC DNA]</scope>
    <source>
        <strain evidence="11 12">2761</strain>
    </source>
</reference>
<evidence type="ECO:0000256" key="4">
    <source>
        <dbReference type="ARBA" id="ARBA00022692"/>
    </source>
</evidence>
<feature type="transmembrane region" description="Helical" evidence="8">
    <location>
        <begin position="193"/>
        <end position="214"/>
    </location>
</feature>
<dbReference type="GO" id="GO:0016020">
    <property type="term" value="C:membrane"/>
    <property type="evidence" value="ECO:0007669"/>
    <property type="project" value="UniProtKB-SubCell"/>
</dbReference>
<dbReference type="Proteomes" id="UP000587070">
    <property type="component" value="Unassembled WGS sequence"/>
</dbReference>
<feature type="transmembrane region" description="Helical" evidence="8">
    <location>
        <begin position="125"/>
        <end position="148"/>
    </location>
</feature>
<feature type="transmembrane region" description="Helical" evidence="8">
    <location>
        <begin position="92"/>
        <end position="113"/>
    </location>
</feature>
<dbReference type="EMBL" id="JACIGE010000016">
    <property type="protein sequence ID" value="MBB4249020.1"/>
    <property type="molecule type" value="Genomic_DNA"/>
</dbReference>
<feature type="domain" description="Cation efflux protein cytoplasmic" evidence="10">
    <location>
        <begin position="223"/>
        <end position="298"/>
    </location>
</feature>
<dbReference type="RefSeq" id="WP_153117864.1">
    <property type="nucleotide sequence ID" value="NZ_JACIGE010000016.1"/>
</dbReference>
<evidence type="ECO:0000259" key="9">
    <source>
        <dbReference type="Pfam" id="PF01545"/>
    </source>
</evidence>
<keyword evidence="6 8" id="KW-0472">Membrane</keyword>
<feature type="region of interest" description="Disordered" evidence="7">
    <location>
        <begin position="1"/>
        <end position="20"/>
    </location>
</feature>
<evidence type="ECO:0000256" key="1">
    <source>
        <dbReference type="ARBA" id="ARBA00004141"/>
    </source>
</evidence>
<gene>
    <name evidence="11" type="ORF">GGD90_003422</name>
</gene>
<dbReference type="FunFam" id="1.20.1510.10:FF:000006">
    <property type="entry name" value="Divalent cation efflux transporter"/>
    <property type="match status" value="1"/>
</dbReference>
<dbReference type="InterPro" id="IPR002524">
    <property type="entry name" value="Cation_efflux"/>
</dbReference>
<dbReference type="OrthoDB" id="9806522at2"/>
<evidence type="ECO:0000259" key="10">
    <source>
        <dbReference type="Pfam" id="PF16916"/>
    </source>
</evidence>
<dbReference type="InterPro" id="IPR027470">
    <property type="entry name" value="Cation_efflux_CTD"/>
</dbReference>
<organism evidence="11 12">
    <name type="scientific">Rhodocyclus tenuis</name>
    <name type="common">Rhodospirillum tenue</name>
    <dbReference type="NCBI Taxonomy" id="1066"/>
    <lineage>
        <taxon>Bacteria</taxon>
        <taxon>Pseudomonadati</taxon>
        <taxon>Pseudomonadota</taxon>
        <taxon>Betaproteobacteria</taxon>
        <taxon>Rhodocyclales</taxon>
        <taxon>Rhodocyclaceae</taxon>
        <taxon>Rhodocyclus</taxon>
    </lineage>
</organism>
<feature type="transmembrane region" description="Helical" evidence="8">
    <location>
        <begin position="169"/>
        <end position="187"/>
    </location>
</feature>
<evidence type="ECO:0000256" key="2">
    <source>
        <dbReference type="ARBA" id="ARBA00008114"/>
    </source>
</evidence>
<name>A0A840GDU3_RHOTE</name>
<keyword evidence="12" id="KW-1185">Reference proteome</keyword>
<dbReference type="GO" id="GO:0008324">
    <property type="term" value="F:monoatomic cation transmembrane transporter activity"/>
    <property type="evidence" value="ECO:0007669"/>
    <property type="project" value="InterPro"/>
</dbReference>
<keyword evidence="3" id="KW-0813">Transport</keyword>
<keyword evidence="4 8" id="KW-0812">Transmembrane</keyword>
<proteinExistence type="inferred from homology"/>
<protein>
    <submittedName>
        <fullName evidence="11">Cation diffusion facilitator family transporter</fullName>
    </submittedName>
</protein>
<comment type="caution">
    <text evidence="11">The sequence shown here is derived from an EMBL/GenBank/DDBJ whole genome shotgun (WGS) entry which is preliminary data.</text>
</comment>